<dbReference type="InParanoid" id="K0INC2"/>
<proteinExistence type="predicted"/>
<dbReference type="InterPro" id="IPR018247">
    <property type="entry name" value="EF_Hand_1_Ca_BS"/>
</dbReference>
<evidence type="ECO:0000313" key="2">
    <source>
        <dbReference type="Proteomes" id="UP000008037"/>
    </source>
</evidence>
<dbReference type="InterPro" id="IPR036388">
    <property type="entry name" value="WH-like_DNA-bd_sf"/>
</dbReference>
<gene>
    <name evidence="1" type="ordered locus">Ngar_c21890</name>
</gene>
<name>K0INC2_NITGG</name>
<sequence>MEKKLISESDGQALAKKIVVFRDVERMRVLSNPVAWRIMELLSRGPMYPAQVAKELKIYEQSAYYYIRKLVSIGAVQEVGRNFVRGGTARLYQASSPSFGIEMDWGETKLGSMPAGGHPSTSRFFENFVAGREFKGLIVVGAPDPHGPYKSSARDGHYAVHLAFFLGHITSAVPSEFVVKLDVDAKAEKMLTGNNLITIGGPGTNILTAEFNRYLPVRFDEKNFWSGLIDGSGNRYGLDNHGLIAKIKNPYDSNSSIVVVAGVRSAGTKSAVIALTNYSEEVLKKYNGEDYWALVVQGFDMNSDGKIDHVDIVSGL</sequence>
<dbReference type="Gene3D" id="1.10.10.10">
    <property type="entry name" value="Winged helix-like DNA-binding domain superfamily/Winged helix DNA-binding domain"/>
    <property type="match status" value="1"/>
</dbReference>
<dbReference type="AlphaFoldDB" id="K0INC2"/>
<dbReference type="Proteomes" id="UP000008037">
    <property type="component" value="Chromosome"/>
</dbReference>
<dbReference type="EMBL" id="CP002408">
    <property type="protein sequence ID" value="AFU59119.1"/>
    <property type="molecule type" value="Genomic_DNA"/>
</dbReference>
<reference evidence="1 2" key="1">
    <citation type="journal article" date="2012" name="Environ. Microbiol.">
        <title>The genome of the ammonia-oxidizing Candidatus Nitrososphaera gargensis: insights into metabolic versatility and environmental adaptations.</title>
        <authorList>
            <person name="Spang A."/>
            <person name="Poehlein A."/>
            <person name="Offre P."/>
            <person name="Zumbragel S."/>
            <person name="Haider S."/>
            <person name="Rychlik N."/>
            <person name="Nowka B."/>
            <person name="Schmeisser C."/>
            <person name="Lebedeva E.V."/>
            <person name="Rattei T."/>
            <person name="Bohm C."/>
            <person name="Schmid M."/>
            <person name="Galushko A."/>
            <person name="Hatzenpichler R."/>
            <person name="Weinmaier T."/>
            <person name="Daniel R."/>
            <person name="Schleper C."/>
            <person name="Spieck E."/>
            <person name="Streit W."/>
            <person name="Wagner M."/>
        </authorList>
    </citation>
    <scope>NUCLEOTIDE SEQUENCE [LARGE SCALE GENOMIC DNA]</scope>
    <source>
        <strain evidence="2">Ga9.2</strain>
    </source>
</reference>
<accession>K0INC2</accession>
<dbReference type="PROSITE" id="PS00018">
    <property type="entry name" value="EF_HAND_1"/>
    <property type="match status" value="1"/>
</dbReference>
<dbReference type="HOGENOM" id="CLU_878842_0_0_2"/>
<dbReference type="InterPro" id="IPR036390">
    <property type="entry name" value="WH_DNA-bd_sf"/>
</dbReference>
<dbReference type="STRING" id="1237085.Ngar_c21890"/>
<organism evidence="1 2">
    <name type="scientific">Nitrososphaera gargensis (strain Ga9.2)</name>
    <dbReference type="NCBI Taxonomy" id="1237085"/>
    <lineage>
        <taxon>Archaea</taxon>
        <taxon>Nitrososphaerota</taxon>
        <taxon>Nitrososphaeria</taxon>
        <taxon>Nitrososphaerales</taxon>
        <taxon>Nitrososphaeraceae</taxon>
        <taxon>Nitrososphaera</taxon>
    </lineage>
</organism>
<dbReference type="SUPFAM" id="SSF46785">
    <property type="entry name" value="Winged helix' DNA-binding domain"/>
    <property type="match status" value="1"/>
</dbReference>
<dbReference type="BioCyc" id="CNIT1237085:G1324-2187-MONOMER"/>
<dbReference type="RefSeq" id="WP_015019654.1">
    <property type="nucleotide sequence ID" value="NC_018719.1"/>
</dbReference>
<dbReference type="OrthoDB" id="148350at2157"/>
<dbReference type="KEGG" id="nga:Ngar_c21890"/>
<dbReference type="GeneID" id="13796052"/>
<dbReference type="InterPro" id="IPR011991">
    <property type="entry name" value="ArsR-like_HTH"/>
</dbReference>
<dbReference type="CDD" id="cd00090">
    <property type="entry name" value="HTH_ARSR"/>
    <property type="match status" value="1"/>
</dbReference>
<keyword evidence="2" id="KW-1185">Reference proteome</keyword>
<evidence type="ECO:0000313" key="1">
    <source>
        <dbReference type="EMBL" id="AFU59119.1"/>
    </source>
</evidence>
<protein>
    <submittedName>
        <fullName evidence="1">Uncharacterized protein</fullName>
    </submittedName>
</protein>